<evidence type="ECO:0000313" key="3">
    <source>
        <dbReference type="EMBL" id="AQP53696.1"/>
    </source>
</evidence>
<dbReference type="RefSeq" id="WP_077275782.1">
    <property type="nucleotide sequence ID" value="NZ_CP019609.1"/>
</dbReference>
<feature type="compositionally biased region" description="Polar residues" evidence="2">
    <location>
        <begin position="46"/>
        <end position="61"/>
    </location>
</feature>
<dbReference type="KEGG" id="vpi:BW732_05220"/>
<dbReference type="STRING" id="633807.BW732_05220"/>
<feature type="coiled-coil region" evidence="1">
    <location>
        <begin position="391"/>
        <end position="435"/>
    </location>
</feature>
<reference evidence="3 4" key="1">
    <citation type="journal article" date="2010" name="Int. J. Syst. Evol. Microbiol.">
        <title>Vagococcus penaei sp. nov., isolated from spoilage microbiota of cooked shrimp (Penaeus vannamei).</title>
        <authorList>
            <person name="Jaffres E."/>
            <person name="Prevost H."/>
            <person name="Rossero A."/>
            <person name="Joffraud J.J."/>
            <person name="Dousset X."/>
        </authorList>
    </citation>
    <scope>NUCLEOTIDE SEQUENCE [LARGE SCALE GENOMIC DNA]</scope>
    <source>
        <strain evidence="3 4">CD276</strain>
    </source>
</reference>
<keyword evidence="1" id="KW-0175">Coiled coil</keyword>
<dbReference type="EMBL" id="CP019609">
    <property type="protein sequence ID" value="AQP53696.1"/>
    <property type="molecule type" value="Genomic_DNA"/>
</dbReference>
<dbReference type="Proteomes" id="UP000188246">
    <property type="component" value="Chromosome"/>
</dbReference>
<evidence type="ECO:0000256" key="1">
    <source>
        <dbReference type="SAM" id="Coils"/>
    </source>
</evidence>
<sequence length="630" mass="74332">MESTWQERLNQLQLENSDLYFKLQQSKADELTYQRELNQLRSQVTQQQDRLDATTNATPSFGNRDDSMKVLQDKINQLSFSLQTKEQELLTKQNEIQQLEVKVSNHDRYVQDLKTDFERTSSNNQDQIKQLIQENDALKNDLVSYQATELRTSQEKQSLQAEVLSLKNQIQQLSLDKESIVKEWEVKYHTVIQEKEQLRAEIERNYQVNQDRQNELIQLRNQILSLENDLRESNLEKEALNKTWEERVDLLETERQRLRSDVDNKKRLYSQEKETEINQLNERLSMQQGLVDRMMSTQQETQESWRAHYQQLEESYRQVRSQTTDYENELARLRQENQTLVSQLSSSNSSIPLTGMDYPAYQSSSLTSMPNFETSPVMPTPSYSNDETSHTVKLEEEVTESQALARQYEEELTNLRQMNDELMMKLNEAEEASANAAISENQGTATIPVMAPIPEMAQGTVTPETVPSAEDHDYGDDYYEEDYSYDDDYYYDDSYDDSYYSYDEDEDEDDDLIDYDPETAQEDIDDYFDDTYSSKKIKIPRAEYEACEDQLEALSKRWKQAKWTTSDQLAFKKWAEPKMKRFGRFYRDLDSSVKPPRFLSRKYKMDEDVYNRVKAYALLSRHLEELSAHQ</sequence>
<evidence type="ECO:0000313" key="4">
    <source>
        <dbReference type="Proteomes" id="UP000188246"/>
    </source>
</evidence>
<organism evidence="3 4">
    <name type="scientific">Vagococcus penaei</name>
    <dbReference type="NCBI Taxonomy" id="633807"/>
    <lineage>
        <taxon>Bacteria</taxon>
        <taxon>Bacillati</taxon>
        <taxon>Bacillota</taxon>
        <taxon>Bacilli</taxon>
        <taxon>Lactobacillales</taxon>
        <taxon>Enterococcaceae</taxon>
        <taxon>Vagococcus</taxon>
    </lineage>
</organism>
<keyword evidence="4" id="KW-1185">Reference proteome</keyword>
<dbReference type="OrthoDB" id="2199994at2"/>
<dbReference type="AlphaFoldDB" id="A0A1Q2D5L4"/>
<gene>
    <name evidence="3" type="ORF">BW732_05220</name>
</gene>
<accession>A0A1Q2D5L4</accession>
<proteinExistence type="predicted"/>
<evidence type="ECO:0000256" key="2">
    <source>
        <dbReference type="SAM" id="MobiDB-lite"/>
    </source>
</evidence>
<protein>
    <submittedName>
        <fullName evidence="3">Uncharacterized protein</fullName>
    </submittedName>
</protein>
<name>A0A1Q2D5L4_9ENTE</name>
<feature type="coiled-coil region" evidence="1">
    <location>
        <begin position="309"/>
        <end position="343"/>
    </location>
</feature>
<feature type="region of interest" description="Disordered" evidence="2">
    <location>
        <begin position="46"/>
        <end position="65"/>
    </location>
</feature>